<accession>F2DVW2</accession>
<proteinExistence type="evidence at transcript level"/>
<keyword evidence="1" id="KW-0472">Membrane</keyword>
<sequence length="55" mass="5762">MVAFTFGFLLSGGRLGGLALFFGCLLEGDLIFLLLDGLGGTFGFLFHASIARGAY</sequence>
<name>F2DVW2_HORVV</name>
<dbReference type="AlphaFoldDB" id="F2DVW2"/>
<organism evidence="2">
    <name type="scientific">Hordeum vulgare subsp. vulgare</name>
    <name type="common">Domesticated barley</name>
    <dbReference type="NCBI Taxonomy" id="112509"/>
    <lineage>
        <taxon>Eukaryota</taxon>
        <taxon>Viridiplantae</taxon>
        <taxon>Streptophyta</taxon>
        <taxon>Embryophyta</taxon>
        <taxon>Tracheophyta</taxon>
        <taxon>Spermatophyta</taxon>
        <taxon>Magnoliopsida</taxon>
        <taxon>Liliopsida</taxon>
        <taxon>Poales</taxon>
        <taxon>Poaceae</taxon>
        <taxon>BOP clade</taxon>
        <taxon>Pooideae</taxon>
        <taxon>Triticodae</taxon>
        <taxon>Triticeae</taxon>
        <taxon>Hordeinae</taxon>
        <taxon>Hordeum</taxon>
    </lineage>
</organism>
<keyword evidence="1" id="KW-0812">Transmembrane</keyword>
<evidence type="ECO:0000313" key="2">
    <source>
        <dbReference type="EMBL" id="BAJ99233.1"/>
    </source>
</evidence>
<evidence type="ECO:0000256" key="1">
    <source>
        <dbReference type="SAM" id="Phobius"/>
    </source>
</evidence>
<feature type="transmembrane region" description="Helical" evidence="1">
    <location>
        <begin position="31"/>
        <end position="51"/>
    </location>
</feature>
<protein>
    <submittedName>
        <fullName evidence="2">Predicted protein</fullName>
    </submittedName>
</protein>
<keyword evidence="1" id="KW-1133">Transmembrane helix</keyword>
<dbReference type="EMBL" id="AK368030">
    <property type="protein sequence ID" value="BAJ99233.1"/>
    <property type="molecule type" value="mRNA"/>
</dbReference>
<reference evidence="2" key="1">
    <citation type="journal article" date="2011" name="Plant Physiol.">
        <title>Comprehensive sequence analysis of 24,783 barley full-length cDNAs derived from 12 clone libraries.</title>
        <authorList>
            <person name="Matsumoto T."/>
            <person name="Tanaka T."/>
            <person name="Sakai H."/>
            <person name="Amano N."/>
            <person name="Kanamori H."/>
            <person name="Kurita K."/>
            <person name="Kikuta A."/>
            <person name="Kamiya K."/>
            <person name="Yamamoto M."/>
            <person name="Ikawa H."/>
            <person name="Fujii N."/>
            <person name="Hori K."/>
            <person name="Itoh T."/>
            <person name="Sato K."/>
        </authorList>
    </citation>
    <scope>NUCLEOTIDE SEQUENCE</scope>
    <source>
        <tissue evidence="2">Shoot and root</tissue>
    </source>
</reference>